<evidence type="ECO:0000256" key="2">
    <source>
        <dbReference type="ARBA" id="ARBA00007069"/>
    </source>
</evidence>
<dbReference type="InterPro" id="IPR000515">
    <property type="entry name" value="MetI-like"/>
</dbReference>
<evidence type="ECO:0000256" key="1">
    <source>
        <dbReference type="ARBA" id="ARBA00004651"/>
    </source>
</evidence>
<feature type="transmembrane region" description="Helical" evidence="8">
    <location>
        <begin position="119"/>
        <end position="144"/>
    </location>
</feature>
<dbReference type="PROSITE" id="PS50928">
    <property type="entry name" value="ABC_TM1"/>
    <property type="match status" value="1"/>
</dbReference>
<evidence type="ECO:0000256" key="5">
    <source>
        <dbReference type="ARBA" id="ARBA00022692"/>
    </source>
</evidence>
<feature type="transmembrane region" description="Helical" evidence="8">
    <location>
        <begin position="172"/>
        <end position="191"/>
    </location>
</feature>
<feature type="transmembrane region" description="Helical" evidence="8">
    <location>
        <begin position="268"/>
        <end position="291"/>
    </location>
</feature>
<protein>
    <submittedName>
        <fullName evidence="10">ABC transporter permease</fullName>
    </submittedName>
</protein>
<dbReference type="AlphaFoldDB" id="A0A101KPB5"/>
<dbReference type="Pfam" id="PF00528">
    <property type="entry name" value="BPD_transp_1"/>
    <property type="match status" value="1"/>
</dbReference>
<feature type="transmembrane region" description="Helical" evidence="8">
    <location>
        <begin position="84"/>
        <end position="107"/>
    </location>
</feature>
<keyword evidence="7 8" id="KW-0472">Membrane</keyword>
<dbReference type="EMBL" id="LPWA01000135">
    <property type="protein sequence ID" value="KUM24435.1"/>
    <property type="molecule type" value="Genomic_DNA"/>
</dbReference>
<feature type="transmembrane region" description="Helical" evidence="8">
    <location>
        <begin position="33"/>
        <end position="54"/>
    </location>
</feature>
<sequence>MSSRHVSPISPAPAPRFGRLFLVTGTGGRYPPLLTTVLLLPLLLLLFFSFLYPVGRMLVGSLFKPGFTLDNYVRMFTEPLYLKVLLRTLWIALATTVSAFVLGYPVAFAMARAGGKLSLWIAACVLVPLWTSVLVRSYAWIILLQRRGVLNDILIGTGIIEEPLKMIYTEGAVIVAMTHVMLPFMVLPIYGALRTIPKELPQAAANLGASVLTTFFKVTLPLSLPGVFAGTLMTFILALGFYVTPALVGGPQTLMMATLIGQQTTVLLNWSFAGALATVLLVVTLVLTFMFRRVLATSRGFANV</sequence>
<reference evidence="10 11" key="1">
    <citation type="submission" date="2015-12" db="EMBL/GenBank/DDBJ databases">
        <title>Draft genome sequence of Mesorhizobium sp. UFLA 01-765, a multitolerant efficient symbiont and plant-growth promoting strain isolated from Zn-mining soil using Leucaena leucocephala as a trap plant.</title>
        <authorList>
            <person name="Rangel W.M."/>
            <person name="Thijs S."/>
            <person name="Longatti S.M."/>
            <person name="Moreira F.M."/>
            <person name="Weyens N."/>
            <person name="Vangronsveld J."/>
            <person name="Van Hamme J.D."/>
            <person name="Bottos E.M."/>
            <person name="Rineau F."/>
        </authorList>
    </citation>
    <scope>NUCLEOTIDE SEQUENCE [LARGE SCALE GENOMIC DNA]</scope>
    <source>
        <strain evidence="10 11">UFLA 01-765</strain>
    </source>
</reference>
<feature type="domain" description="ABC transmembrane type-1" evidence="9">
    <location>
        <begin position="85"/>
        <end position="291"/>
    </location>
</feature>
<dbReference type="GO" id="GO:0055085">
    <property type="term" value="P:transmembrane transport"/>
    <property type="evidence" value="ECO:0007669"/>
    <property type="project" value="InterPro"/>
</dbReference>
<evidence type="ECO:0000313" key="11">
    <source>
        <dbReference type="Proteomes" id="UP000053176"/>
    </source>
</evidence>
<dbReference type="OrthoDB" id="9807047at2"/>
<evidence type="ECO:0000313" key="10">
    <source>
        <dbReference type="EMBL" id="KUM24435.1"/>
    </source>
</evidence>
<dbReference type="Gene3D" id="1.10.3720.10">
    <property type="entry name" value="MetI-like"/>
    <property type="match status" value="1"/>
</dbReference>
<comment type="subcellular location">
    <subcellularLocation>
        <location evidence="1 8">Cell membrane</location>
        <topology evidence="1 8">Multi-pass membrane protein</topology>
    </subcellularLocation>
</comment>
<dbReference type="PANTHER" id="PTHR42929:SF5">
    <property type="entry name" value="ABC TRANSPORTER PERMEASE PROTEIN"/>
    <property type="match status" value="1"/>
</dbReference>
<evidence type="ECO:0000256" key="7">
    <source>
        <dbReference type="ARBA" id="ARBA00023136"/>
    </source>
</evidence>
<evidence type="ECO:0000256" key="8">
    <source>
        <dbReference type="RuleBase" id="RU363032"/>
    </source>
</evidence>
<gene>
    <name evidence="10" type="ORF">AU467_30000</name>
</gene>
<name>A0A101KPB5_RHILI</name>
<evidence type="ECO:0000256" key="4">
    <source>
        <dbReference type="ARBA" id="ARBA00022475"/>
    </source>
</evidence>
<evidence type="ECO:0000256" key="3">
    <source>
        <dbReference type="ARBA" id="ARBA00022448"/>
    </source>
</evidence>
<dbReference type="InterPro" id="IPR035906">
    <property type="entry name" value="MetI-like_sf"/>
</dbReference>
<proteinExistence type="inferred from homology"/>
<accession>A0A101KPB5</accession>
<evidence type="ECO:0000256" key="6">
    <source>
        <dbReference type="ARBA" id="ARBA00022989"/>
    </source>
</evidence>
<dbReference type="CDD" id="cd06261">
    <property type="entry name" value="TM_PBP2"/>
    <property type="match status" value="1"/>
</dbReference>
<dbReference type="GO" id="GO:0005886">
    <property type="term" value="C:plasma membrane"/>
    <property type="evidence" value="ECO:0007669"/>
    <property type="project" value="UniProtKB-SubCell"/>
</dbReference>
<keyword evidence="5 8" id="KW-0812">Transmembrane</keyword>
<feature type="transmembrane region" description="Helical" evidence="8">
    <location>
        <begin position="227"/>
        <end position="248"/>
    </location>
</feature>
<comment type="caution">
    <text evidence="10">The sequence shown here is derived from an EMBL/GenBank/DDBJ whole genome shotgun (WGS) entry which is preliminary data.</text>
</comment>
<keyword evidence="3 8" id="KW-0813">Transport</keyword>
<dbReference type="SUPFAM" id="SSF161098">
    <property type="entry name" value="MetI-like"/>
    <property type="match status" value="1"/>
</dbReference>
<dbReference type="Proteomes" id="UP000053176">
    <property type="component" value="Unassembled WGS sequence"/>
</dbReference>
<organism evidence="10 11">
    <name type="scientific">Rhizobium loti</name>
    <name type="common">Mesorhizobium loti</name>
    <dbReference type="NCBI Taxonomy" id="381"/>
    <lineage>
        <taxon>Bacteria</taxon>
        <taxon>Pseudomonadati</taxon>
        <taxon>Pseudomonadota</taxon>
        <taxon>Alphaproteobacteria</taxon>
        <taxon>Hyphomicrobiales</taxon>
        <taxon>Phyllobacteriaceae</taxon>
        <taxon>Mesorhizobium</taxon>
    </lineage>
</organism>
<evidence type="ECO:0000259" key="9">
    <source>
        <dbReference type="PROSITE" id="PS50928"/>
    </source>
</evidence>
<dbReference type="PANTHER" id="PTHR42929">
    <property type="entry name" value="INNER MEMBRANE ABC TRANSPORTER PERMEASE PROTEIN YDCU-RELATED-RELATED"/>
    <property type="match status" value="1"/>
</dbReference>
<keyword evidence="6 8" id="KW-1133">Transmembrane helix</keyword>
<keyword evidence="4" id="KW-1003">Cell membrane</keyword>
<comment type="similarity">
    <text evidence="2">Belongs to the binding-protein-dependent transport system permease family. CysTW subfamily.</text>
</comment>